<evidence type="ECO:0000313" key="2">
    <source>
        <dbReference type="Proteomes" id="UP000034789"/>
    </source>
</evidence>
<gene>
    <name evidence="1" type="ORF">UY98_C0032G0007</name>
</gene>
<name>A0A0G1YSC4_9BACT</name>
<protein>
    <submittedName>
        <fullName evidence="1">Uncharacterized protein</fullName>
    </submittedName>
</protein>
<dbReference type="AlphaFoldDB" id="A0A0G1YSC4"/>
<proteinExistence type="predicted"/>
<reference evidence="1 2" key="1">
    <citation type="journal article" date="2015" name="Nature">
        <title>rRNA introns, odd ribosomes, and small enigmatic genomes across a large radiation of phyla.</title>
        <authorList>
            <person name="Brown C.T."/>
            <person name="Hug L.A."/>
            <person name="Thomas B.C."/>
            <person name="Sharon I."/>
            <person name="Castelle C.J."/>
            <person name="Singh A."/>
            <person name="Wilkins M.J."/>
            <person name="Williams K.H."/>
            <person name="Banfield J.F."/>
        </authorList>
    </citation>
    <scope>NUCLEOTIDE SEQUENCE [LARGE SCALE GENOMIC DNA]</scope>
</reference>
<organism evidence="1 2">
    <name type="scientific">Candidatus Kaiserbacteria bacterium GW2011_GWA2_58_9</name>
    <dbReference type="NCBI Taxonomy" id="1618672"/>
    <lineage>
        <taxon>Bacteria</taxon>
        <taxon>Candidatus Kaiseribacteriota</taxon>
    </lineage>
</organism>
<sequence length="57" mass="6004">MSKLALAALTLAVVFGGYFYWQRGVPSYSYEAESAETLSGEGAQLIATSSIQITPAS</sequence>
<comment type="caution">
    <text evidence="1">The sequence shown here is derived from an EMBL/GenBank/DDBJ whole genome shotgun (WGS) entry which is preliminary data.</text>
</comment>
<accession>A0A0G1YSC4</accession>
<dbReference type="EMBL" id="LCSD01000032">
    <property type="protein sequence ID" value="KKW46131.1"/>
    <property type="molecule type" value="Genomic_DNA"/>
</dbReference>
<dbReference type="Proteomes" id="UP000034789">
    <property type="component" value="Unassembled WGS sequence"/>
</dbReference>
<evidence type="ECO:0000313" key="1">
    <source>
        <dbReference type="EMBL" id="KKW46131.1"/>
    </source>
</evidence>